<dbReference type="Proteomes" id="UP001523003">
    <property type="component" value="Unassembled WGS sequence"/>
</dbReference>
<dbReference type="Gene3D" id="2.40.50.140">
    <property type="entry name" value="Nucleic acid-binding proteins"/>
    <property type="match status" value="1"/>
</dbReference>
<dbReference type="NCBIfam" id="NF033856">
    <property type="entry name" value="T4SS_effec_BID"/>
    <property type="match status" value="1"/>
</dbReference>
<keyword evidence="1" id="KW-0808">Transferase</keyword>
<evidence type="ECO:0000256" key="1">
    <source>
        <dbReference type="ARBA" id="ARBA00022679"/>
    </source>
</evidence>
<name>A0ABT0PA46_9HYPH</name>
<dbReference type="InterPro" id="IPR003812">
    <property type="entry name" value="Fido"/>
</dbReference>
<feature type="domain" description="Fido" evidence="8">
    <location>
        <begin position="138"/>
        <end position="295"/>
    </location>
</feature>
<dbReference type="RefSeq" id="WP_249677901.1">
    <property type="nucleotide sequence ID" value="NZ_JAMCOF010000016.1"/>
</dbReference>
<evidence type="ECO:0000313" key="10">
    <source>
        <dbReference type="Proteomes" id="UP001523003"/>
    </source>
</evidence>
<comment type="catalytic activity">
    <reaction evidence="7">
        <text>L-tyrosyl-[protein] + ATP = O-(5'-adenylyl)-L-tyrosyl-[protein] + diphosphate</text>
        <dbReference type="Rhea" id="RHEA:54288"/>
        <dbReference type="Rhea" id="RHEA-COMP:10136"/>
        <dbReference type="Rhea" id="RHEA-COMP:13846"/>
        <dbReference type="ChEBI" id="CHEBI:30616"/>
        <dbReference type="ChEBI" id="CHEBI:33019"/>
        <dbReference type="ChEBI" id="CHEBI:46858"/>
        <dbReference type="ChEBI" id="CHEBI:83624"/>
        <dbReference type="EC" id="2.7.7.108"/>
    </reaction>
</comment>
<protein>
    <recommendedName>
        <fullName evidence="5">protein adenylyltransferase</fullName>
        <ecNumber evidence="5">2.7.7.108</ecNumber>
    </recommendedName>
</protein>
<keyword evidence="2" id="KW-0548">Nucleotidyltransferase</keyword>
<comment type="catalytic activity">
    <reaction evidence="6">
        <text>L-threonyl-[protein] + ATP = 3-O-(5'-adenylyl)-L-threonyl-[protein] + diphosphate</text>
        <dbReference type="Rhea" id="RHEA:54292"/>
        <dbReference type="Rhea" id="RHEA-COMP:11060"/>
        <dbReference type="Rhea" id="RHEA-COMP:13847"/>
        <dbReference type="ChEBI" id="CHEBI:30013"/>
        <dbReference type="ChEBI" id="CHEBI:30616"/>
        <dbReference type="ChEBI" id="CHEBI:33019"/>
        <dbReference type="ChEBI" id="CHEBI:138113"/>
        <dbReference type="EC" id="2.7.7.108"/>
    </reaction>
</comment>
<sequence length="637" mass="73437">MKPRSNLMSLSVEELQKRRQIVDSVIHTHTIENIALHSNTITILEQYAKGNYSLSEFNVIMDTFEKIILDDVEKVQVEETVLPFYSDLPSSHNYNYPQTTVLKNKYGIIDIEALNAVNGHCTAKAMVNLYCEPLPEKFDSSYLKYLHKRLFENTFEWAGHTRDLPFAFDDGTIAIMPTMQKVNSRSVFAESEKIVNYLNDMDKTLAQQNNLQGLPRQAFINKAADIFAFLNYIHPFRDGNGRTQRIFFEKLSEAAGYQLDFSIVTARRMIVCSMLSMMHADTPSNISVMRHMFEDISNPKTVSIMKEFISSMSNIEYKDAQKKIILMPNKGNIYVGVYENDSPESILLKMDRDYIKVDCDYILEPIYMIFKKDYFLPEQIKALKSGDTLDFEFPTNKDIKDILIPKEILAPLTSDQISERVMNHHAILLKQRQVNIYAKRVYKKLEKFNEKMELISESGNFDKTLIKQIADSPESISKLAGKKILGFKNSKYKTAEQNIETLTQQISGYGSIVKSVRYEIIRQHLVKQQHLMTVVKMPSKELQDIFNLSKDMQKEALNSSPSLQKELNTFIQEVHYRLTPSERTWLCDGNYQLLAESIGISESKAKKIQKLFTQGKQLQSLLKRVKLNNLKVMNIAS</sequence>
<dbReference type="Gene3D" id="1.10.8.1050">
    <property type="entry name" value="Antitoxin VbhA-like"/>
    <property type="match status" value="1"/>
</dbReference>
<evidence type="ECO:0000256" key="6">
    <source>
        <dbReference type="ARBA" id="ARBA00047939"/>
    </source>
</evidence>
<dbReference type="Pfam" id="PF02661">
    <property type="entry name" value="Fic"/>
    <property type="match status" value="1"/>
</dbReference>
<dbReference type="InterPro" id="IPR043038">
    <property type="entry name" value="VbhA_sf"/>
</dbReference>
<evidence type="ECO:0000256" key="5">
    <source>
        <dbReference type="ARBA" id="ARBA00034531"/>
    </source>
</evidence>
<organism evidence="9 10">
    <name type="scientific">Bartonella bilalgolemii</name>
    <dbReference type="NCBI Taxonomy" id="2942911"/>
    <lineage>
        <taxon>Bacteria</taxon>
        <taxon>Pseudomonadati</taxon>
        <taxon>Pseudomonadota</taxon>
        <taxon>Alphaproteobacteria</taxon>
        <taxon>Hyphomicrobiales</taxon>
        <taxon>Bartonellaceae</taxon>
        <taxon>Bartonella</taxon>
    </lineage>
</organism>
<evidence type="ECO:0000313" key="9">
    <source>
        <dbReference type="EMBL" id="MCL6230314.1"/>
    </source>
</evidence>
<dbReference type="EMBL" id="JAMCOF010000016">
    <property type="protein sequence ID" value="MCL6230314.1"/>
    <property type="molecule type" value="Genomic_DNA"/>
</dbReference>
<comment type="caution">
    <text evidence="9">The sequence shown here is derived from an EMBL/GenBank/DDBJ whole genome shotgun (WGS) entry which is preliminary data.</text>
</comment>
<dbReference type="SUPFAM" id="SSF140931">
    <property type="entry name" value="Fic-like"/>
    <property type="match status" value="1"/>
</dbReference>
<keyword evidence="3" id="KW-0547">Nucleotide-binding</keyword>
<dbReference type="EC" id="2.7.7.108" evidence="5"/>
<evidence type="ECO:0000256" key="3">
    <source>
        <dbReference type="ARBA" id="ARBA00022741"/>
    </source>
</evidence>
<accession>A0ABT0PA46</accession>
<evidence type="ECO:0000256" key="2">
    <source>
        <dbReference type="ARBA" id="ARBA00022695"/>
    </source>
</evidence>
<dbReference type="CDD" id="cd11586">
    <property type="entry name" value="VbhA_like"/>
    <property type="match status" value="1"/>
</dbReference>
<evidence type="ECO:0000259" key="8">
    <source>
        <dbReference type="PROSITE" id="PS51459"/>
    </source>
</evidence>
<dbReference type="PANTHER" id="PTHR39560:SF1">
    <property type="entry name" value="PROTEIN ADENYLYLTRANSFERASE FIC-RELATED"/>
    <property type="match status" value="1"/>
</dbReference>
<dbReference type="PROSITE" id="PS51459">
    <property type="entry name" value="FIDO"/>
    <property type="match status" value="1"/>
</dbReference>
<evidence type="ECO:0000256" key="4">
    <source>
        <dbReference type="ARBA" id="ARBA00022840"/>
    </source>
</evidence>
<dbReference type="InterPro" id="IPR036597">
    <property type="entry name" value="Fido-like_dom_sf"/>
</dbReference>
<dbReference type="InterPro" id="IPR012340">
    <property type="entry name" value="NA-bd_OB-fold"/>
</dbReference>
<keyword evidence="10" id="KW-1185">Reference proteome</keyword>
<keyword evidence="4" id="KW-0067">ATP-binding</keyword>
<gene>
    <name evidence="9" type="ORF">M4Z11_06915</name>
</gene>
<dbReference type="PANTHER" id="PTHR39560">
    <property type="entry name" value="PROTEIN ADENYLYLTRANSFERASE FIC-RELATED"/>
    <property type="match status" value="1"/>
</dbReference>
<dbReference type="Gene3D" id="1.10.3290.10">
    <property type="entry name" value="Fido-like domain"/>
    <property type="match status" value="1"/>
</dbReference>
<reference evidence="9 10" key="1">
    <citation type="submission" date="2022-05" db="EMBL/GenBank/DDBJ databases">
        <title>Description of the Bartonella bilalgolemii sp. nov. Isolated from Apodemus uralensis (Pallas 1811).</title>
        <authorList>
            <person name="Zgheib R."/>
            <person name="Celebi B."/>
        </authorList>
    </citation>
    <scope>NUCLEOTIDE SEQUENCE [LARGE SCALE GENOMIC DNA]</scope>
    <source>
        <strain evidence="9 10">G70</strain>
    </source>
</reference>
<evidence type="ECO:0000256" key="7">
    <source>
        <dbReference type="ARBA" id="ARBA00048696"/>
    </source>
</evidence>
<dbReference type="InterPro" id="IPR033788">
    <property type="entry name" value="VbhA-like"/>
</dbReference>
<proteinExistence type="predicted"/>